<dbReference type="EMBL" id="CP026924">
    <property type="protein sequence ID" value="AVH41816.1"/>
    <property type="molecule type" value="Genomic_DNA"/>
</dbReference>
<evidence type="ECO:0008006" key="3">
    <source>
        <dbReference type="Google" id="ProtNLM"/>
    </source>
</evidence>
<dbReference type="Proteomes" id="UP000237717">
    <property type="component" value="Chromosome I"/>
</dbReference>
<name>A0A2L2LC34_AGRTU</name>
<dbReference type="Pfam" id="PF11681">
    <property type="entry name" value="Phage_Tube_PhiTE"/>
    <property type="match status" value="1"/>
</dbReference>
<reference evidence="1 2" key="1">
    <citation type="submission" date="2018-02" db="EMBL/GenBank/DDBJ databases">
        <title>Complete genome sequence of Agrobacterium tumefaciens 1D1609.</title>
        <authorList>
            <person name="Cho S.-T."/>
            <person name="Haryono M."/>
            <person name="Chang H.-H."/>
            <person name="Santos M.N."/>
            <person name="Lai E.-M."/>
            <person name="Kuo C.-H."/>
        </authorList>
    </citation>
    <scope>NUCLEOTIDE SEQUENCE [LARGE SCALE GENOMIC DNA]</scope>
    <source>
        <strain evidence="1 2">1D1609</strain>
    </source>
</reference>
<evidence type="ECO:0000313" key="1">
    <source>
        <dbReference type="EMBL" id="AVH41816.1"/>
    </source>
</evidence>
<dbReference type="InterPro" id="IPR021695">
    <property type="entry name" value="Phage_KPP10_Orf10"/>
</dbReference>
<protein>
    <recommendedName>
        <fullName evidence="3">DUF3277 family protein</fullName>
    </recommendedName>
</protein>
<dbReference type="NCBIfam" id="NF047581">
    <property type="entry name" value="gp105_phage_fam"/>
    <property type="match status" value="1"/>
</dbReference>
<dbReference type="RefSeq" id="WP_104679430.1">
    <property type="nucleotide sequence ID" value="NZ_CP026924.1"/>
</dbReference>
<dbReference type="AlphaFoldDB" id="A0A2L2LC34"/>
<proteinExistence type="predicted"/>
<organism evidence="1 2">
    <name type="scientific">Agrobacterium tumefaciens</name>
    <dbReference type="NCBI Taxonomy" id="358"/>
    <lineage>
        <taxon>Bacteria</taxon>
        <taxon>Pseudomonadati</taxon>
        <taxon>Pseudomonadota</taxon>
        <taxon>Alphaproteobacteria</taxon>
        <taxon>Hyphomicrobiales</taxon>
        <taxon>Rhizobiaceae</taxon>
        <taxon>Rhizobium/Agrobacterium group</taxon>
        <taxon>Agrobacterium</taxon>
        <taxon>Agrobacterium tumefaciens complex</taxon>
    </lineage>
</organism>
<evidence type="ECO:0000313" key="2">
    <source>
        <dbReference type="Proteomes" id="UP000237717"/>
    </source>
</evidence>
<accession>A0A2L2LC34</accession>
<sequence>MANTSAYSMVNVTGTVDGQIIQGLWDGDDAIIVTQASDKGTGLIGADGSGIFSISASKAASISIKLQHTSPTHRLLTQKLKRQQALGGTAAAFPFSFIDNASGEGGTADKCYIQTAPADSKGVNATVREWVLWTSEWSPEVPNL</sequence>
<gene>
    <name evidence="1" type="ORF">At1D1609_17620</name>
</gene>